<dbReference type="HAMAP" id="MF_01635">
    <property type="entry name" value="UbiA"/>
    <property type="match status" value="1"/>
</dbReference>
<feature type="transmembrane region" description="Helical" evidence="11">
    <location>
        <begin position="107"/>
        <end position="127"/>
    </location>
</feature>
<dbReference type="Pfam" id="PF01040">
    <property type="entry name" value="UbiA"/>
    <property type="match status" value="1"/>
</dbReference>
<dbReference type="CDD" id="cd13959">
    <property type="entry name" value="PT_UbiA_COQ2"/>
    <property type="match status" value="1"/>
</dbReference>
<dbReference type="UniPathway" id="UPA00232"/>
<dbReference type="InterPro" id="IPR044878">
    <property type="entry name" value="UbiA_sf"/>
</dbReference>
<evidence type="ECO:0000256" key="9">
    <source>
        <dbReference type="ARBA" id="ARBA00022989"/>
    </source>
</evidence>
<comment type="similarity">
    <text evidence="3 11">Belongs to the UbiA prenyltransferase family.</text>
</comment>
<feature type="transmembrane region" description="Helical" evidence="11">
    <location>
        <begin position="133"/>
        <end position="151"/>
    </location>
</feature>
<keyword evidence="11" id="KW-0460">Magnesium</keyword>
<evidence type="ECO:0000256" key="4">
    <source>
        <dbReference type="ARBA" id="ARBA00022475"/>
    </source>
</evidence>
<comment type="cofactor">
    <cofactor evidence="1 11">
        <name>Mg(2+)</name>
        <dbReference type="ChEBI" id="CHEBI:18420"/>
    </cofactor>
</comment>
<feature type="transmembrane region" description="Helical" evidence="11">
    <location>
        <begin position="63"/>
        <end position="86"/>
    </location>
</feature>
<dbReference type="FunFam" id="1.10.357.140:FF:000008">
    <property type="entry name" value="4-hydroxybenzoate octaprenyltransferase"/>
    <property type="match status" value="1"/>
</dbReference>
<feature type="transmembrane region" description="Helical" evidence="11">
    <location>
        <begin position="39"/>
        <end position="57"/>
    </location>
</feature>
<evidence type="ECO:0000256" key="12">
    <source>
        <dbReference type="NCBIfam" id="TIGR01474"/>
    </source>
</evidence>
<dbReference type="InterPro" id="IPR039653">
    <property type="entry name" value="Prenyltransferase"/>
</dbReference>
<comment type="pathway">
    <text evidence="11">Cofactor biosynthesis; ubiquinone biosynthesis.</text>
</comment>
<dbReference type="GO" id="GO:0008412">
    <property type="term" value="F:4-hydroxybenzoate polyprenyltransferase activity"/>
    <property type="evidence" value="ECO:0007669"/>
    <property type="project" value="UniProtKB-UniRule"/>
</dbReference>
<dbReference type="InterPro" id="IPR000537">
    <property type="entry name" value="UbiA_prenyltransferase"/>
</dbReference>
<comment type="catalytic activity">
    <reaction evidence="11">
        <text>all-trans-octaprenyl diphosphate + 4-hydroxybenzoate = 4-hydroxy-3-(all-trans-octaprenyl)benzoate + diphosphate</text>
        <dbReference type="Rhea" id="RHEA:27782"/>
        <dbReference type="ChEBI" id="CHEBI:1617"/>
        <dbReference type="ChEBI" id="CHEBI:17879"/>
        <dbReference type="ChEBI" id="CHEBI:33019"/>
        <dbReference type="ChEBI" id="CHEBI:57711"/>
        <dbReference type="EC" id="2.5.1.39"/>
    </reaction>
</comment>
<comment type="caution">
    <text evidence="13">The sequence shown here is derived from an EMBL/GenBank/DDBJ whole genome shotgun (WGS) entry which is preliminary data.</text>
</comment>
<evidence type="ECO:0000256" key="1">
    <source>
        <dbReference type="ARBA" id="ARBA00001946"/>
    </source>
</evidence>
<evidence type="ECO:0000256" key="10">
    <source>
        <dbReference type="ARBA" id="ARBA00023136"/>
    </source>
</evidence>
<reference evidence="13" key="1">
    <citation type="submission" date="2018-11" db="EMBL/GenBank/DDBJ databases">
        <authorList>
            <person name="Onetto C."/>
        </authorList>
    </citation>
    <scope>NUCLEOTIDE SEQUENCE [LARGE SCALE GENOMIC DNA]</scope>
</reference>
<evidence type="ECO:0000256" key="8">
    <source>
        <dbReference type="ARBA" id="ARBA00022692"/>
    </source>
</evidence>
<dbReference type="GO" id="GO:0006744">
    <property type="term" value="P:ubiquinone biosynthetic process"/>
    <property type="evidence" value="ECO:0007669"/>
    <property type="project" value="UniProtKB-UniRule"/>
</dbReference>
<gene>
    <name evidence="11 13" type="primary">ubiA</name>
    <name evidence="13" type="ORF">DF3PA_210045</name>
</gene>
<dbReference type="FunFam" id="1.20.120.1780:FF:000001">
    <property type="entry name" value="4-hydroxybenzoate octaprenyltransferase"/>
    <property type="match status" value="1"/>
</dbReference>
<name>A0A564WD88_9PROT</name>
<evidence type="ECO:0000313" key="14">
    <source>
        <dbReference type="Proteomes" id="UP000326641"/>
    </source>
</evidence>
<dbReference type="GO" id="GO:0005886">
    <property type="term" value="C:plasma membrane"/>
    <property type="evidence" value="ECO:0007669"/>
    <property type="project" value="UniProtKB-SubCell"/>
</dbReference>
<keyword evidence="5 11" id="KW-0997">Cell inner membrane</keyword>
<dbReference type="NCBIfam" id="TIGR01474">
    <property type="entry name" value="ubiA_proteo"/>
    <property type="match status" value="1"/>
</dbReference>
<evidence type="ECO:0000256" key="5">
    <source>
        <dbReference type="ARBA" id="ARBA00022519"/>
    </source>
</evidence>
<keyword evidence="4 11" id="KW-1003">Cell membrane</keyword>
<keyword evidence="14" id="KW-1185">Reference proteome</keyword>
<keyword evidence="6 11" id="KW-0808">Transferase</keyword>
<dbReference type="AlphaFoldDB" id="A0A564WD88"/>
<comment type="subcellular location">
    <subcellularLocation>
        <location evidence="11">Cell inner membrane</location>
        <topology evidence="11">Multi-pass membrane protein</topology>
    </subcellularLocation>
    <subcellularLocation>
        <location evidence="2">Membrane</location>
        <topology evidence="2">Multi-pass membrane protein</topology>
    </subcellularLocation>
</comment>
<dbReference type="Gene3D" id="1.20.120.1780">
    <property type="entry name" value="UbiA prenyltransferase"/>
    <property type="match status" value="1"/>
</dbReference>
<evidence type="ECO:0000256" key="2">
    <source>
        <dbReference type="ARBA" id="ARBA00004141"/>
    </source>
</evidence>
<comment type="caution">
    <text evidence="11">Lacks conserved residue(s) required for the propagation of feature annotation.</text>
</comment>
<evidence type="ECO:0000256" key="6">
    <source>
        <dbReference type="ARBA" id="ARBA00022679"/>
    </source>
</evidence>
<evidence type="ECO:0000256" key="3">
    <source>
        <dbReference type="ARBA" id="ARBA00005985"/>
    </source>
</evidence>
<dbReference type="InterPro" id="IPR030470">
    <property type="entry name" value="UbiA_prenylTrfase_CS"/>
</dbReference>
<dbReference type="PANTHER" id="PTHR11048:SF28">
    <property type="entry name" value="4-HYDROXYBENZOATE POLYPRENYLTRANSFERASE, MITOCHONDRIAL"/>
    <property type="match status" value="1"/>
</dbReference>
<sequence>MQICEPPPVSDIKPGDWVDRVLPSGMRPYARLARLDRPIGIWLLMFPCWWGTALASPKFPSPWFLILFALGATVMRAAGCVMNDIADRDFDARVARTANRPIASGVISVRQALAFMAALSLVGLLVVMRFNHFTVLLAAASLILVALYPFAKRVTDWPQAVLGLTFNWGALVGWSAVTGGLDLPALLLYAAGFFWTLGYDTIYAHQDKADDAVIGVRSTALRFGNRTRLWLTGFYSVATLLLAAAGGSAGGLGWPFAAGVVAVAVHFAWQTATLDIEDAKGCLDRFRANRHVGSIVFIAIVAGRLVNG</sequence>
<keyword evidence="7 11" id="KW-0831">Ubiquinone biosynthesis</keyword>
<comment type="function">
    <text evidence="11">Catalyzes the prenylation of para-hydroxybenzoate (PHB) with an all-trans polyprenyl group. Mediates the second step in the final reaction sequence of ubiquinone-8 (UQ-8) biosynthesis, which is the condensation of the polyisoprenoid side chain with PHB, generating the first membrane-bound Q intermediate 3-octaprenyl-4-hydroxybenzoate.</text>
</comment>
<dbReference type="Proteomes" id="UP000326641">
    <property type="component" value="Unassembled WGS sequence"/>
</dbReference>
<proteinExistence type="inferred from homology"/>
<keyword evidence="8 11" id="KW-0812">Transmembrane</keyword>
<evidence type="ECO:0000256" key="7">
    <source>
        <dbReference type="ARBA" id="ARBA00022688"/>
    </source>
</evidence>
<dbReference type="EC" id="2.5.1.39" evidence="11 12"/>
<accession>A0A564WD88</accession>
<keyword evidence="9 11" id="KW-1133">Transmembrane helix</keyword>
<evidence type="ECO:0000313" key="13">
    <source>
        <dbReference type="EMBL" id="VUX46432.1"/>
    </source>
</evidence>
<dbReference type="InterPro" id="IPR006370">
    <property type="entry name" value="HB_polyprenyltransferase-like"/>
</dbReference>
<keyword evidence="10 11" id="KW-0472">Membrane</keyword>
<dbReference type="PROSITE" id="PS00943">
    <property type="entry name" value="UBIA"/>
    <property type="match status" value="1"/>
</dbReference>
<dbReference type="Gene3D" id="1.10.357.140">
    <property type="entry name" value="UbiA prenyltransferase"/>
    <property type="match status" value="1"/>
</dbReference>
<protein>
    <recommendedName>
        <fullName evidence="11 12">4-hydroxybenzoate octaprenyltransferase</fullName>
        <ecNumber evidence="11 12">2.5.1.39</ecNumber>
    </recommendedName>
    <alternativeName>
        <fullName evidence="11">4-HB polyprenyltransferase</fullName>
    </alternativeName>
</protein>
<dbReference type="EMBL" id="UXAT02000014">
    <property type="protein sequence ID" value="VUX46432.1"/>
    <property type="molecule type" value="Genomic_DNA"/>
</dbReference>
<dbReference type="PANTHER" id="PTHR11048">
    <property type="entry name" value="PRENYLTRANSFERASES"/>
    <property type="match status" value="1"/>
</dbReference>
<organism evidence="13 14">
    <name type="scientific">Candidatus Defluviicoccus seviourii</name>
    <dbReference type="NCBI Taxonomy" id="2565273"/>
    <lineage>
        <taxon>Bacteria</taxon>
        <taxon>Pseudomonadati</taxon>
        <taxon>Pseudomonadota</taxon>
        <taxon>Alphaproteobacteria</taxon>
        <taxon>Rhodospirillales</taxon>
        <taxon>Rhodospirillaceae</taxon>
        <taxon>Defluviicoccus</taxon>
    </lineage>
</organism>
<evidence type="ECO:0000256" key="11">
    <source>
        <dbReference type="HAMAP-Rule" id="MF_01635"/>
    </source>
</evidence>